<evidence type="ECO:0000313" key="6">
    <source>
        <dbReference type="EMBL" id="WEK20011.1"/>
    </source>
</evidence>
<evidence type="ECO:0000256" key="5">
    <source>
        <dbReference type="SAM" id="MobiDB-lite"/>
    </source>
</evidence>
<dbReference type="PANTHER" id="PTHR36175">
    <property type="entry name" value="CYANOPHYCINASE"/>
    <property type="match status" value="1"/>
</dbReference>
<proteinExistence type="inferred from homology"/>
<dbReference type="PANTHER" id="PTHR36175:SF1">
    <property type="entry name" value="CYANOPHYCINASE"/>
    <property type="match status" value="1"/>
</dbReference>
<protein>
    <submittedName>
        <fullName evidence="6">Cyanophycinase</fullName>
    </submittedName>
</protein>
<dbReference type="SUPFAM" id="SSF52317">
    <property type="entry name" value="Class I glutamine amidotransferase-like"/>
    <property type="match status" value="1"/>
</dbReference>
<reference evidence="6" key="1">
    <citation type="submission" date="2023-03" db="EMBL/GenBank/DDBJ databases">
        <title>Andean soil-derived lignocellulolytic bacterial consortium as a source of novel taxa and putative plastic-active enzymes.</title>
        <authorList>
            <person name="Diaz-Garcia L."/>
            <person name="Chuvochina M."/>
            <person name="Feuerriegel G."/>
            <person name="Bunk B."/>
            <person name="Sproer C."/>
            <person name="Streit W.R."/>
            <person name="Rodriguez L.M."/>
            <person name="Overmann J."/>
            <person name="Jimenez D.J."/>
        </authorList>
    </citation>
    <scope>NUCLEOTIDE SEQUENCE</scope>
    <source>
        <strain evidence="6">MAG 3858</strain>
    </source>
</reference>
<dbReference type="Pfam" id="PF03575">
    <property type="entry name" value="Peptidase_S51"/>
    <property type="match status" value="1"/>
</dbReference>
<dbReference type="AlphaFoldDB" id="A0AAJ6B800"/>
<name>A0AAJ6B800_9SPHI</name>
<keyword evidence="2" id="KW-0645">Protease</keyword>
<keyword evidence="4" id="KW-0720">Serine protease</keyword>
<sequence>MKYTVFTIIFTFFIATVGCGKSGTSGPEGPVKPPVTGGPNPNRPGSIGIVGDTANVVTPVKGGMVLMGGGTDVDEAFKWMIERSGGGDVVVLRASGTDAYNPYIKGLGNVNSVETLLINSRELANDDVVAYIIRNAEMVFIAGGDQSDYMKYWKGTKTEAALNYLLNEKKAPLGGTSAGCAILGGFYFSGENGSVVSDEALANPYGNNINLYNNDFLHAPYLQNVITDQHYLTRNREGRSVAFLGRIYKDWNVLAKGIAADEKTAVCIDKDGKAVVMGRSKAYFILPVETKLPEQFVSGKPVIWKRDNKAIPVYEIQASELGNGNFNLANFNVADAAGGSWYWWSVDNGQLMKVLQ</sequence>
<dbReference type="CDD" id="cd03145">
    <property type="entry name" value="GAT1_cyanophycinase"/>
    <property type="match status" value="1"/>
</dbReference>
<dbReference type="InterPro" id="IPR005320">
    <property type="entry name" value="Peptidase_S51"/>
</dbReference>
<dbReference type="Proteomes" id="UP001214530">
    <property type="component" value="Chromosome"/>
</dbReference>
<dbReference type="Gene3D" id="3.40.50.880">
    <property type="match status" value="1"/>
</dbReference>
<accession>A0AAJ6B800</accession>
<evidence type="ECO:0000256" key="2">
    <source>
        <dbReference type="ARBA" id="ARBA00022670"/>
    </source>
</evidence>
<evidence type="ECO:0000256" key="1">
    <source>
        <dbReference type="ARBA" id="ARBA00006534"/>
    </source>
</evidence>
<comment type="similarity">
    <text evidence="1">Belongs to the peptidase S51 family.</text>
</comment>
<organism evidence="6 7">
    <name type="scientific">Candidatus Pedobacter colombiensis</name>
    <dbReference type="NCBI Taxonomy" id="3121371"/>
    <lineage>
        <taxon>Bacteria</taxon>
        <taxon>Pseudomonadati</taxon>
        <taxon>Bacteroidota</taxon>
        <taxon>Sphingobacteriia</taxon>
        <taxon>Sphingobacteriales</taxon>
        <taxon>Sphingobacteriaceae</taxon>
        <taxon>Pedobacter</taxon>
    </lineage>
</organism>
<feature type="region of interest" description="Disordered" evidence="5">
    <location>
        <begin position="23"/>
        <end position="44"/>
    </location>
</feature>
<dbReference type="GO" id="GO:0008236">
    <property type="term" value="F:serine-type peptidase activity"/>
    <property type="evidence" value="ECO:0007669"/>
    <property type="project" value="UniProtKB-KW"/>
</dbReference>
<dbReference type="PROSITE" id="PS51257">
    <property type="entry name" value="PROKAR_LIPOPROTEIN"/>
    <property type="match status" value="1"/>
</dbReference>
<evidence type="ECO:0000256" key="4">
    <source>
        <dbReference type="ARBA" id="ARBA00022825"/>
    </source>
</evidence>
<dbReference type="EMBL" id="CP119313">
    <property type="protein sequence ID" value="WEK20011.1"/>
    <property type="molecule type" value="Genomic_DNA"/>
</dbReference>
<dbReference type="GO" id="GO:0006508">
    <property type="term" value="P:proteolysis"/>
    <property type="evidence" value="ECO:0007669"/>
    <property type="project" value="UniProtKB-KW"/>
</dbReference>
<evidence type="ECO:0000256" key="3">
    <source>
        <dbReference type="ARBA" id="ARBA00022801"/>
    </source>
</evidence>
<keyword evidence="3" id="KW-0378">Hydrolase</keyword>
<gene>
    <name evidence="6" type="ORF">P0Y49_02435</name>
</gene>
<evidence type="ECO:0000313" key="7">
    <source>
        <dbReference type="Proteomes" id="UP001214530"/>
    </source>
</evidence>
<dbReference type="InterPro" id="IPR029062">
    <property type="entry name" value="Class_I_gatase-like"/>
</dbReference>